<dbReference type="Gene3D" id="2.40.320.10">
    <property type="entry name" value="Hypothetical Protein Pfu-838710-001"/>
    <property type="match status" value="1"/>
</dbReference>
<dbReference type="GO" id="GO:0005525">
    <property type="term" value="F:GTP binding"/>
    <property type="evidence" value="ECO:0007669"/>
    <property type="project" value="TreeGrafter"/>
</dbReference>
<organism evidence="2 3">
    <name type="scientific">Ruminococcus albus 8</name>
    <dbReference type="NCBI Taxonomy" id="246199"/>
    <lineage>
        <taxon>Bacteria</taxon>
        <taxon>Bacillati</taxon>
        <taxon>Bacillota</taxon>
        <taxon>Clostridia</taxon>
        <taxon>Eubacteriales</taxon>
        <taxon>Oscillospiraceae</taxon>
        <taxon>Ruminococcus</taxon>
    </lineage>
</organism>
<dbReference type="InterPro" id="IPR033469">
    <property type="entry name" value="CYTH-like_dom_sf"/>
</dbReference>
<dbReference type="Pfam" id="PF13521">
    <property type="entry name" value="AAA_28"/>
    <property type="match status" value="1"/>
</dbReference>
<dbReference type="AlphaFoldDB" id="E9S7K3"/>
<dbReference type="EMBL" id="ADKM02000012">
    <property type="protein sequence ID" value="EGC04739.1"/>
    <property type="molecule type" value="Genomic_DNA"/>
</dbReference>
<dbReference type="SUPFAM" id="SSF52540">
    <property type="entry name" value="P-loop containing nucleoside triphosphate hydrolases"/>
    <property type="match status" value="1"/>
</dbReference>
<dbReference type="InterPro" id="IPR027417">
    <property type="entry name" value="P-loop_NTPase"/>
</dbReference>
<comment type="caution">
    <text evidence="2">The sequence shown here is derived from an EMBL/GenBank/DDBJ whole genome shotgun (WGS) entry which is preliminary data.</text>
</comment>
<dbReference type="Gene3D" id="3.40.50.300">
    <property type="entry name" value="P-loop containing nucleotide triphosphate hydrolases"/>
    <property type="match status" value="1"/>
</dbReference>
<dbReference type="STRING" id="246199.CUS_4928"/>
<reference evidence="2 3" key="1">
    <citation type="submission" date="2011-02" db="EMBL/GenBank/DDBJ databases">
        <authorList>
            <person name="Nelson K.E."/>
            <person name="Sutton G."/>
            <person name="Torralba M."/>
            <person name="Durkin S."/>
            <person name="Harkins D."/>
            <person name="Montgomery R."/>
            <person name="Ziemer C."/>
            <person name="Klaassens E."/>
            <person name="Ocuiv P."/>
            <person name="Morrison M."/>
        </authorList>
    </citation>
    <scope>NUCLEOTIDE SEQUENCE [LARGE SCALE GENOMIC DNA]</scope>
    <source>
        <strain evidence="2 3">8</strain>
    </source>
</reference>
<dbReference type="eggNOG" id="COG3911">
    <property type="taxonomic scope" value="Bacteria"/>
</dbReference>
<dbReference type="Proteomes" id="UP000004259">
    <property type="component" value="Unassembled WGS sequence"/>
</dbReference>
<dbReference type="GO" id="GO:0070300">
    <property type="term" value="F:phosphatidic acid binding"/>
    <property type="evidence" value="ECO:0007669"/>
    <property type="project" value="TreeGrafter"/>
</dbReference>
<evidence type="ECO:0000313" key="2">
    <source>
        <dbReference type="EMBL" id="EGC04739.1"/>
    </source>
</evidence>
<dbReference type="PANTHER" id="PTHR34932">
    <property type="entry name" value="TRPL TRANSLOCATION DEFECT PROTEIN 14"/>
    <property type="match status" value="1"/>
</dbReference>
<evidence type="ECO:0000313" key="3">
    <source>
        <dbReference type="Proteomes" id="UP000004259"/>
    </source>
</evidence>
<dbReference type="SUPFAM" id="SSF55154">
    <property type="entry name" value="CYTH-like phosphatases"/>
    <property type="match status" value="1"/>
</dbReference>
<dbReference type="SMART" id="SM01118">
    <property type="entry name" value="CYTH"/>
    <property type="match status" value="1"/>
</dbReference>
<keyword evidence="3" id="KW-1185">Reference proteome</keyword>
<dbReference type="PROSITE" id="PS51707">
    <property type="entry name" value="CYTH"/>
    <property type="match status" value="1"/>
</dbReference>
<feature type="domain" description="CYTH" evidence="1">
    <location>
        <begin position="224"/>
        <end position="383"/>
    </location>
</feature>
<dbReference type="InterPro" id="IPR038727">
    <property type="entry name" value="NadR/Ttd14_AAA_dom"/>
</dbReference>
<dbReference type="PANTHER" id="PTHR34932:SF1">
    <property type="entry name" value="TRPL TRANSLOCATION DEFECT PROTEIN 14"/>
    <property type="match status" value="1"/>
</dbReference>
<sequence>MTFVPVCIIMEVQSTGEVITMKDIKKIVITGGPCGGKSTAMSRIMKELNKVGYTVLFIPETASELINGGVSPVTCAANADFQKCLFELQMTKERAFVRAAEGMEGEKCLIVCDRGALDNKAYMSKEEFAEVLDFVDRNEVQLRDSYDAVFHLVTAAKGAESFYTLSNNQARTETPEQAREIDEKLIAAWTGHPHLRVIDNSTDFEGKMQRLIAEIAAFLGEPEPLEIERKFLIEYPDTEMLEALPNCSRVEIIQTYLKSEDGTEVRVRQRGAGGNFVYYLTEKRTVTDMKRVEIERRLTQEEYLSLLLDADTTRRQIRKTRYCLSENNLYYEIDVYPFWQDKAIAEIELSNENTAVTFPDFIKVIKEVTDDPEYKNAALAKIK</sequence>
<evidence type="ECO:0000259" key="1">
    <source>
        <dbReference type="PROSITE" id="PS51707"/>
    </source>
</evidence>
<accession>E9S7K3</accession>
<name>E9S7K3_RUMAL</name>
<dbReference type="InterPro" id="IPR023577">
    <property type="entry name" value="CYTH_domain"/>
</dbReference>
<dbReference type="InterPro" id="IPR053227">
    <property type="entry name" value="TRPL-trafficking_regulator"/>
</dbReference>
<dbReference type="eggNOG" id="COG2954">
    <property type="taxonomic scope" value="Bacteria"/>
</dbReference>
<dbReference type="GO" id="GO:0035091">
    <property type="term" value="F:phosphatidylinositol binding"/>
    <property type="evidence" value="ECO:0007669"/>
    <property type="project" value="TreeGrafter"/>
</dbReference>
<gene>
    <name evidence="2" type="ORF">CUS_4928</name>
</gene>
<protein>
    <recommendedName>
        <fullName evidence="1">CYTH domain-containing protein</fullName>
    </recommendedName>
</protein>
<proteinExistence type="predicted"/>